<dbReference type="EMBL" id="CM023472">
    <property type="protein sequence ID" value="KAH7960494.1"/>
    <property type="molecule type" value="Genomic_DNA"/>
</dbReference>
<organism evidence="1 2">
    <name type="scientific">Dermacentor silvarum</name>
    <name type="common">Tick</name>
    <dbReference type="NCBI Taxonomy" id="543639"/>
    <lineage>
        <taxon>Eukaryota</taxon>
        <taxon>Metazoa</taxon>
        <taxon>Ecdysozoa</taxon>
        <taxon>Arthropoda</taxon>
        <taxon>Chelicerata</taxon>
        <taxon>Arachnida</taxon>
        <taxon>Acari</taxon>
        <taxon>Parasitiformes</taxon>
        <taxon>Ixodida</taxon>
        <taxon>Ixodoidea</taxon>
        <taxon>Ixodidae</taxon>
        <taxon>Rhipicephalinae</taxon>
        <taxon>Dermacentor</taxon>
    </lineage>
</organism>
<gene>
    <name evidence="1" type="ORF">HPB49_020372</name>
</gene>
<reference evidence="1" key="1">
    <citation type="submission" date="2020-05" db="EMBL/GenBank/DDBJ databases">
        <title>Large-scale comparative analyses of tick genomes elucidate their genetic diversity and vector capacities.</title>
        <authorList>
            <person name="Jia N."/>
            <person name="Wang J."/>
            <person name="Shi W."/>
            <person name="Du L."/>
            <person name="Sun Y."/>
            <person name="Zhan W."/>
            <person name="Jiang J."/>
            <person name="Wang Q."/>
            <person name="Zhang B."/>
            <person name="Ji P."/>
            <person name="Sakyi L.B."/>
            <person name="Cui X."/>
            <person name="Yuan T."/>
            <person name="Jiang B."/>
            <person name="Yang W."/>
            <person name="Lam T.T.-Y."/>
            <person name="Chang Q."/>
            <person name="Ding S."/>
            <person name="Wang X."/>
            <person name="Zhu J."/>
            <person name="Ruan X."/>
            <person name="Zhao L."/>
            <person name="Wei J."/>
            <person name="Que T."/>
            <person name="Du C."/>
            <person name="Cheng J."/>
            <person name="Dai P."/>
            <person name="Han X."/>
            <person name="Huang E."/>
            <person name="Gao Y."/>
            <person name="Liu J."/>
            <person name="Shao H."/>
            <person name="Ye R."/>
            <person name="Li L."/>
            <person name="Wei W."/>
            <person name="Wang X."/>
            <person name="Wang C."/>
            <person name="Yang T."/>
            <person name="Huo Q."/>
            <person name="Li W."/>
            <person name="Guo W."/>
            <person name="Chen H."/>
            <person name="Zhou L."/>
            <person name="Ni X."/>
            <person name="Tian J."/>
            <person name="Zhou Y."/>
            <person name="Sheng Y."/>
            <person name="Liu T."/>
            <person name="Pan Y."/>
            <person name="Xia L."/>
            <person name="Li J."/>
            <person name="Zhao F."/>
            <person name="Cao W."/>
        </authorList>
    </citation>
    <scope>NUCLEOTIDE SEQUENCE</scope>
    <source>
        <strain evidence="1">Dsil-2018</strain>
    </source>
</reference>
<proteinExistence type="predicted"/>
<evidence type="ECO:0000313" key="2">
    <source>
        <dbReference type="Proteomes" id="UP000821865"/>
    </source>
</evidence>
<protein>
    <submittedName>
        <fullName evidence="1">Uncharacterized protein</fullName>
    </submittedName>
</protein>
<dbReference type="Proteomes" id="UP000821865">
    <property type="component" value="Chromosome 3"/>
</dbReference>
<name>A0ACB8D8A1_DERSI</name>
<sequence length="224" mass="25033">MFGEAQNGTYAYRNSQVGWFLRKPDWKNMQLQPFEKNLYEEHPATTSRSMAKVNAYRKVNGISVKGNNMPKPILALEESNFPDFIVKSIEASRDHNSPTSIEAHCWPIALTCRNFLGIANTGSQKTLAYVLPAVIHVSRQPPLQQEDGPIAVVLAPTRELAKQIHNIVLELGEHAAVNTVCASNGEPKEGQYDELKKGCHICVATPRRLIDFLEEGKVNLHRCT</sequence>
<comment type="caution">
    <text evidence="1">The sequence shown here is derived from an EMBL/GenBank/DDBJ whole genome shotgun (WGS) entry which is preliminary data.</text>
</comment>
<accession>A0ACB8D8A1</accession>
<evidence type="ECO:0000313" key="1">
    <source>
        <dbReference type="EMBL" id="KAH7960494.1"/>
    </source>
</evidence>
<keyword evidence="2" id="KW-1185">Reference proteome</keyword>